<sequence>LVIVPSTKPSFIFAWSAVFIERDHVRWFPPLSKAATRGVPGLSEELR</sequence>
<accession>A0A392TBK0</accession>
<comment type="caution">
    <text evidence="1">The sequence shown here is derived from an EMBL/GenBank/DDBJ whole genome shotgun (WGS) entry which is preliminary data.</text>
</comment>
<reference evidence="1 2" key="1">
    <citation type="journal article" date="2018" name="Front. Plant Sci.">
        <title>Red Clover (Trifolium pratense) and Zigzag Clover (T. medium) - A Picture of Genomic Similarities and Differences.</title>
        <authorList>
            <person name="Dluhosova J."/>
            <person name="Istvanek J."/>
            <person name="Nedelnik J."/>
            <person name="Repkova J."/>
        </authorList>
    </citation>
    <scope>NUCLEOTIDE SEQUENCE [LARGE SCALE GENOMIC DNA]</scope>
    <source>
        <strain evidence="2">cv. 10/8</strain>
        <tissue evidence="1">Leaf</tissue>
    </source>
</reference>
<dbReference type="AlphaFoldDB" id="A0A392TBK0"/>
<proteinExistence type="predicted"/>
<feature type="non-terminal residue" evidence="1">
    <location>
        <position position="1"/>
    </location>
</feature>
<evidence type="ECO:0000313" key="2">
    <source>
        <dbReference type="Proteomes" id="UP000265520"/>
    </source>
</evidence>
<organism evidence="1 2">
    <name type="scientific">Trifolium medium</name>
    <dbReference type="NCBI Taxonomy" id="97028"/>
    <lineage>
        <taxon>Eukaryota</taxon>
        <taxon>Viridiplantae</taxon>
        <taxon>Streptophyta</taxon>
        <taxon>Embryophyta</taxon>
        <taxon>Tracheophyta</taxon>
        <taxon>Spermatophyta</taxon>
        <taxon>Magnoliopsida</taxon>
        <taxon>eudicotyledons</taxon>
        <taxon>Gunneridae</taxon>
        <taxon>Pentapetalae</taxon>
        <taxon>rosids</taxon>
        <taxon>fabids</taxon>
        <taxon>Fabales</taxon>
        <taxon>Fabaceae</taxon>
        <taxon>Papilionoideae</taxon>
        <taxon>50 kb inversion clade</taxon>
        <taxon>NPAAA clade</taxon>
        <taxon>Hologalegina</taxon>
        <taxon>IRL clade</taxon>
        <taxon>Trifolieae</taxon>
        <taxon>Trifolium</taxon>
    </lineage>
</organism>
<protein>
    <submittedName>
        <fullName evidence="1">Uncharacterized protein</fullName>
    </submittedName>
</protein>
<name>A0A392TBK0_9FABA</name>
<evidence type="ECO:0000313" key="1">
    <source>
        <dbReference type="EMBL" id="MCI58501.1"/>
    </source>
</evidence>
<dbReference type="Proteomes" id="UP000265520">
    <property type="component" value="Unassembled WGS sequence"/>
</dbReference>
<dbReference type="EMBL" id="LXQA010547145">
    <property type="protein sequence ID" value="MCI58501.1"/>
    <property type="molecule type" value="Genomic_DNA"/>
</dbReference>
<keyword evidence="2" id="KW-1185">Reference proteome</keyword>